<protein>
    <submittedName>
        <fullName evidence="2">Uncharacterized protein</fullName>
    </submittedName>
</protein>
<dbReference type="EMBL" id="CATQJA010000748">
    <property type="protein sequence ID" value="CAJ0563770.1"/>
    <property type="molecule type" value="Genomic_DNA"/>
</dbReference>
<feature type="region of interest" description="Disordered" evidence="1">
    <location>
        <begin position="113"/>
        <end position="134"/>
    </location>
</feature>
<comment type="caution">
    <text evidence="2">The sequence shown here is derived from an EMBL/GenBank/DDBJ whole genome shotgun (WGS) entry which is preliminary data.</text>
</comment>
<organism evidence="2 3">
    <name type="scientific">Mesorhabditis spiculigera</name>
    <dbReference type="NCBI Taxonomy" id="96644"/>
    <lineage>
        <taxon>Eukaryota</taxon>
        <taxon>Metazoa</taxon>
        <taxon>Ecdysozoa</taxon>
        <taxon>Nematoda</taxon>
        <taxon>Chromadorea</taxon>
        <taxon>Rhabditida</taxon>
        <taxon>Rhabditina</taxon>
        <taxon>Rhabditomorpha</taxon>
        <taxon>Rhabditoidea</taxon>
        <taxon>Rhabditidae</taxon>
        <taxon>Mesorhabditinae</taxon>
        <taxon>Mesorhabditis</taxon>
    </lineage>
</organism>
<sequence length="206" mass="23324">MEEKVESDVDLELGTTTRSLPYLVHQLIWRKCGEIEGISSLFLLAYLSYVLVTRILNEYLGAATARIAGGQLEESMEKISARDVDSAMLLKPLLKKLKTMLRNFEWANSPHNMRTAESFEDPPPTFGPTQSVKLEDPNAWEKFTKTEQQLMKQKLSEKKNDYLIIKRSPGNDNKAAKSPKSSKSNKSNRSNKSNKSNKSSKKKKAK</sequence>
<dbReference type="Proteomes" id="UP001177023">
    <property type="component" value="Unassembled WGS sequence"/>
</dbReference>
<accession>A0AA36FR65</accession>
<gene>
    <name evidence="2" type="ORF">MSPICULIGERA_LOCUS2546</name>
</gene>
<name>A0AA36FR65_9BILA</name>
<evidence type="ECO:0000256" key="1">
    <source>
        <dbReference type="SAM" id="MobiDB-lite"/>
    </source>
</evidence>
<keyword evidence="3" id="KW-1185">Reference proteome</keyword>
<dbReference type="AlphaFoldDB" id="A0AA36FR65"/>
<feature type="non-terminal residue" evidence="2">
    <location>
        <position position="1"/>
    </location>
</feature>
<evidence type="ECO:0000313" key="3">
    <source>
        <dbReference type="Proteomes" id="UP001177023"/>
    </source>
</evidence>
<proteinExistence type="predicted"/>
<feature type="compositionally biased region" description="Low complexity" evidence="1">
    <location>
        <begin position="176"/>
        <end position="197"/>
    </location>
</feature>
<feature type="region of interest" description="Disordered" evidence="1">
    <location>
        <begin position="154"/>
        <end position="206"/>
    </location>
</feature>
<evidence type="ECO:0000313" key="2">
    <source>
        <dbReference type="EMBL" id="CAJ0563770.1"/>
    </source>
</evidence>
<reference evidence="2" key="1">
    <citation type="submission" date="2023-06" db="EMBL/GenBank/DDBJ databases">
        <authorList>
            <person name="Delattre M."/>
        </authorList>
    </citation>
    <scope>NUCLEOTIDE SEQUENCE</scope>
    <source>
        <strain evidence="2">AF72</strain>
    </source>
</reference>